<sequence length="588" mass="69467">MGFVNVIEYRHVFDEPCPEVGSLVANLPSKFVIGLLAIINDTLTIRGESVDTQEFLLYCMTVNITPAIRTKIFERVRPLILSGRHQLFSIPYTVEFVNRELINFREEDGNRKVDFAADELNFFKAYIAVTDDMVQREVKKNEEAIIAAATEGGVNLIKLMWPHLIKQFEFTNRPDPIYERFRGRALMSYLESHEKYKEYALSYFQSFGCASGQEYLNRIESLIVRNLQREQSDDPMSYFFRIRVDQPEPVFEGMVIDPEQVRNNESKQIDYRGLKEKPLFQFEKNEYVVPHWDYLYNSLVTGLLFAFHRKSGVKKISRDFDGFKSTISREFSDEILFRNTMKKCFGRANETLLFFEDKEVFNPDCYYRRGRNVFVIEFKDYLLATDVIQSSSYDAIKNAIDDKFVGDNKGGENKGKGINQLAWNIEYLIRNKEKFYEIDELAKAENLDISDLIFYPVIVQTNIYFDIPGLNDYLDEVYQQRIKDVKQEHKYFAPLTMINFQYFYEHILQYADSQLQFEEEIIYYHHYTYALKREAQTTGDENHWFYSLSPFSLLESEKSQSLVMYRREDILRTINECWQIADTDVPEK</sequence>
<reference evidence="1 2" key="1">
    <citation type="submission" date="2018-06" db="EMBL/GenBank/DDBJ databases">
        <title>Mucibacter soli gen. nov., sp. nov., a new member of the family Chitinophagaceae producing mucin.</title>
        <authorList>
            <person name="Kim M.-K."/>
            <person name="Park S."/>
            <person name="Kim T.-S."/>
            <person name="Joung Y."/>
            <person name="Han J.-H."/>
            <person name="Kim S.B."/>
        </authorList>
    </citation>
    <scope>NUCLEOTIDE SEQUENCE [LARGE SCALE GENOMIC DNA]</scope>
    <source>
        <strain evidence="1 2">R1-15</strain>
    </source>
</reference>
<name>A0A2W2AV80_9BACT</name>
<organism evidence="1 2">
    <name type="scientific">Taibaiella soli</name>
    <dbReference type="NCBI Taxonomy" id="1649169"/>
    <lineage>
        <taxon>Bacteria</taxon>
        <taxon>Pseudomonadati</taxon>
        <taxon>Bacteroidota</taxon>
        <taxon>Chitinophagia</taxon>
        <taxon>Chitinophagales</taxon>
        <taxon>Chitinophagaceae</taxon>
        <taxon>Taibaiella</taxon>
    </lineage>
</organism>
<accession>A0A2W2AV80</accession>
<comment type="caution">
    <text evidence="1">The sequence shown here is derived from an EMBL/GenBank/DDBJ whole genome shotgun (WGS) entry which is preliminary data.</text>
</comment>
<evidence type="ECO:0000313" key="1">
    <source>
        <dbReference type="EMBL" id="PZF71598.1"/>
    </source>
</evidence>
<gene>
    <name evidence="1" type="ORF">DN068_16110</name>
</gene>
<dbReference type="EMBL" id="QKTW01000022">
    <property type="protein sequence ID" value="PZF71598.1"/>
    <property type="molecule type" value="Genomic_DNA"/>
</dbReference>
<dbReference type="OrthoDB" id="1275259at2"/>
<evidence type="ECO:0000313" key="2">
    <source>
        <dbReference type="Proteomes" id="UP000248745"/>
    </source>
</evidence>
<dbReference type="Proteomes" id="UP000248745">
    <property type="component" value="Unassembled WGS sequence"/>
</dbReference>
<keyword evidence="2" id="KW-1185">Reference proteome</keyword>
<proteinExistence type="predicted"/>
<protein>
    <submittedName>
        <fullName evidence="1">Uncharacterized protein</fullName>
    </submittedName>
</protein>
<dbReference type="AlphaFoldDB" id="A0A2W2AV80"/>
<dbReference type="RefSeq" id="WP_110999972.1">
    <property type="nucleotide sequence ID" value="NZ_QKTW01000022.1"/>
</dbReference>